<sequence>MNFMKRADLQKDCMLITLPAHREGEGYIDHRFAAVFTERMPRPFVEHDQVKGHWKVAAVYSAALRSNKSSAHRNQLHTQNLLATFPASHFVRRTPFPVKVCLHRVRPTEDCDICGVKSKHSIDGAAMLVTAVKAQHTTQNSVTSVAISTQLSFALGCFTFVIDVIVTIFEVLLPYSSDINKRIKFNAKFDPYYSSLDNSSSFIILNHMGPSTRNRYCLLKLFIFLRFKRGIYFGIKADILICPSSNKDLFEYSDTNAALEFEGRGGKNLAMELANTLANAYKSSLIFDLKDFRSAMLETMC</sequence>
<evidence type="ECO:0000313" key="3">
    <source>
        <dbReference type="Proteomes" id="UP000091820"/>
    </source>
</evidence>
<dbReference type="VEuPathDB" id="VectorBase:GBRI028090"/>
<organism evidence="2 3">
    <name type="scientific">Glossina brevipalpis</name>
    <dbReference type="NCBI Taxonomy" id="37001"/>
    <lineage>
        <taxon>Eukaryota</taxon>
        <taxon>Metazoa</taxon>
        <taxon>Ecdysozoa</taxon>
        <taxon>Arthropoda</taxon>
        <taxon>Hexapoda</taxon>
        <taxon>Insecta</taxon>
        <taxon>Pterygota</taxon>
        <taxon>Neoptera</taxon>
        <taxon>Endopterygota</taxon>
        <taxon>Diptera</taxon>
        <taxon>Brachycera</taxon>
        <taxon>Muscomorpha</taxon>
        <taxon>Hippoboscoidea</taxon>
        <taxon>Glossinidae</taxon>
        <taxon>Glossina</taxon>
    </lineage>
</organism>
<dbReference type="AlphaFoldDB" id="A0A1A9WQC9"/>
<protein>
    <submittedName>
        <fullName evidence="2">Uncharacterized protein</fullName>
    </submittedName>
</protein>
<keyword evidence="1" id="KW-0812">Transmembrane</keyword>
<keyword evidence="1" id="KW-0472">Membrane</keyword>
<proteinExistence type="predicted"/>
<keyword evidence="3" id="KW-1185">Reference proteome</keyword>
<feature type="transmembrane region" description="Helical" evidence="1">
    <location>
        <begin position="151"/>
        <end position="173"/>
    </location>
</feature>
<accession>A0A1A9WQC9</accession>
<dbReference type="EnsemblMetazoa" id="GBRI028090-RA">
    <property type="protein sequence ID" value="GBRI028090-PA"/>
    <property type="gene ID" value="GBRI028090"/>
</dbReference>
<evidence type="ECO:0000313" key="2">
    <source>
        <dbReference type="EnsemblMetazoa" id="GBRI028090-PA"/>
    </source>
</evidence>
<name>A0A1A9WQC9_9MUSC</name>
<evidence type="ECO:0000256" key="1">
    <source>
        <dbReference type="SAM" id="Phobius"/>
    </source>
</evidence>
<reference evidence="3" key="1">
    <citation type="submission" date="2014-03" db="EMBL/GenBank/DDBJ databases">
        <authorList>
            <person name="Aksoy S."/>
            <person name="Warren W."/>
            <person name="Wilson R.K."/>
        </authorList>
    </citation>
    <scope>NUCLEOTIDE SEQUENCE [LARGE SCALE GENOMIC DNA]</scope>
    <source>
        <strain evidence="3">IAEA</strain>
    </source>
</reference>
<dbReference type="Proteomes" id="UP000091820">
    <property type="component" value="Unassembled WGS sequence"/>
</dbReference>
<keyword evidence="1" id="KW-1133">Transmembrane helix</keyword>
<reference evidence="2" key="2">
    <citation type="submission" date="2020-05" db="UniProtKB">
        <authorList>
            <consortium name="EnsemblMetazoa"/>
        </authorList>
    </citation>
    <scope>IDENTIFICATION</scope>
    <source>
        <strain evidence="2">IAEA</strain>
    </source>
</reference>